<evidence type="ECO:0000256" key="1">
    <source>
        <dbReference type="ARBA" id="ARBA00022969"/>
    </source>
</evidence>
<dbReference type="InterPro" id="IPR012347">
    <property type="entry name" value="Ferritin-like"/>
</dbReference>
<evidence type="ECO:0000256" key="2">
    <source>
        <dbReference type="ARBA" id="ARBA00024325"/>
    </source>
</evidence>
<reference evidence="4" key="2">
    <citation type="journal article" date="2021" name="J Anim Sci Technol">
        <title>Complete genome sequence of Paenibacillus konkukensis sp. nov. SK3146 as a potential probiotic strain.</title>
        <authorList>
            <person name="Jung H.I."/>
            <person name="Park S."/>
            <person name="Niu K.M."/>
            <person name="Lee S.W."/>
            <person name="Kothari D."/>
            <person name="Yi K.J."/>
            <person name="Kim S.K."/>
        </authorList>
    </citation>
    <scope>NUCLEOTIDE SEQUENCE</scope>
    <source>
        <strain evidence="4">SK3146</strain>
    </source>
</reference>
<keyword evidence="1" id="KW-0749">Sporulation</keyword>
<keyword evidence="4" id="KW-0167">Capsid protein</keyword>
<dbReference type="Proteomes" id="UP001057134">
    <property type="component" value="Chromosome"/>
</dbReference>
<comment type="subcellular location">
    <subcellularLocation>
        <location evidence="2">Spore coat</location>
    </subcellularLocation>
</comment>
<dbReference type="PANTHER" id="PTHR39183">
    <property type="entry name" value="SPORE COAT PROTEIN F-LIKE PROTEIN YHCQ"/>
    <property type="match status" value="1"/>
</dbReference>
<name>A0ABY4RGE5_9BACL</name>
<keyword evidence="5" id="KW-1185">Reference proteome</keyword>
<gene>
    <name evidence="4" type="primary">cotF_1</name>
    <name evidence="4" type="ORF">SK3146_00473</name>
</gene>
<keyword evidence="4" id="KW-0946">Virion</keyword>
<dbReference type="Gene3D" id="1.20.1260.10">
    <property type="match status" value="1"/>
</dbReference>
<proteinExistence type="inferred from homology"/>
<evidence type="ECO:0000313" key="4">
    <source>
        <dbReference type="EMBL" id="UQZ81317.1"/>
    </source>
</evidence>
<comment type="similarity">
    <text evidence="3">Belongs to the CotF family.</text>
</comment>
<accession>A0ABY4RGE5</accession>
<evidence type="ECO:0000313" key="5">
    <source>
        <dbReference type="Proteomes" id="UP001057134"/>
    </source>
</evidence>
<sequence length="98" mass="10902">MNTILEHLTGMHTLTDQVIATDFLIGAKNAVRSYAMAVTECPTPEIRDMLARQLDEAVATHEKIANYMVERGWYLPHDTDGQLALDLNNMETALNISG</sequence>
<dbReference type="RefSeq" id="WP_249863558.1">
    <property type="nucleotide sequence ID" value="NZ_CP027059.1"/>
</dbReference>
<evidence type="ECO:0000256" key="3">
    <source>
        <dbReference type="ARBA" id="ARBA00024344"/>
    </source>
</evidence>
<dbReference type="InterPro" id="IPR012851">
    <property type="entry name" value="Spore_coat_CotF-like"/>
</dbReference>
<dbReference type="PANTHER" id="PTHR39183:SF1">
    <property type="entry name" value="SPORE COAT PROTEIN F-LIKE PROTEIN YHCQ"/>
    <property type="match status" value="1"/>
</dbReference>
<reference evidence="4" key="1">
    <citation type="submission" date="2018-02" db="EMBL/GenBank/DDBJ databases">
        <authorList>
            <person name="Kim S.-K."/>
            <person name="Jung H.-I."/>
            <person name="Lee S.-W."/>
        </authorList>
    </citation>
    <scope>NUCLEOTIDE SEQUENCE</scope>
    <source>
        <strain evidence="4">SK3146</strain>
    </source>
</reference>
<protein>
    <submittedName>
        <fullName evidence="4">Spore coat protein F</fullName>
    </submittedName>
</protein>
<dbReference type="Pfam" id="PF07875">
    <property type="entry name" value="Coat_F"/>
    <property type="match status" value="1"/>
</dbReference>
<organism evidence="4 5">
    <name type="scientific">Paenibacillus konkukensis</name>
    <dbReference type="NCBI Taxonomy" id="2020716"/>
    <lineage>
        <taxon>Bacteria</taxon>
        <taxon>Bacillati</taxon>
        <taxon>Bacillota</taxon>
        <taxon>Bacilli</taxon>
        <taxon>Bacillales</taxon>
        <taxon>Paenibacillaceae</taxon>
        <taxon>Paenibacillus</taxon>
    </lineage>
</organism>
<dbReference type="EMBL" id="CP027059">
    <property type="protein sequence ID" value="UQZ81317.1"/>
    <property type="molecule type" value="Genomic_DNA"/>
</dbReference>